<organism evidence="6 7">
    <name type="scientific">Stylophora pistillata</name>
    <name type="common">Smooth cauliflower coral</name>
    <dbReference type="NCBI Taxonomy" id="50429"/>
    <lineage>
        <taxon>Eukaryota</taxon>
        <taxon>Metazoa</taxon>
        <taxon>Cnidaria</taxon>
        <taxon>Anthozoa</taxon>
        <taxon>Hexacorallia</taxon>
        <taxon>Scleractinia</taxon>
        <taxon>Astrocoeniina</taxon>
        <taxon>Pocilloporidae</taxon>
        <taxon>Stylophora</taxon>
    </lineage>
</organism>
<dbReference type="AlphaFoldDB" id="A0A2B4RS25"/>
<feature type="compositionally biased region" description="Basic and acidic residues" evidence="4">
    <location>
        <begin position="142"/>
        <end position="181"/>
    </location>
</feature>
<name>A0A2B4RS25_STYPI</name>
<protein>
    <recommendedName>
        <fullName evidence="2">Coiled-coil domain-containing protein 25</fullName>
    </recommendedName>
</protein>
<accession>A0A2B4RS25</accession>
<dbReference type="Pfam" id="PF05670">
    <property type="entry name" value="NFACT-R_1"/>
    <property type="match status" value="1"/>
</dbReference>
<evidence type="ECO:0000256" key="1">
    <source>
        <dbReference type="ARBA" id="ARBA00008998"/>
    </source>
</evidence>
<dbReference type="STRING" id="50429.A0A2B4RS25"/>
<comment type="similarity">
    <text evidence="1">Belongs to the CCDC25 family.</text>
</comment>
<evidence type="ECO:0000256" key="2">
    <source>
        <dbReference type="ARBA" id="ARBA00016700"/>
    </source>
</evidence>
<keyword evidence="7" id="KW-1185">Reference proteome</keyword>
<feature type="region of interest" description="Disordered" evidence="4">
    <location>
        <begin position="142"/>
        <end position="208"/>
    </location>
</feature>
<dbReference type="InterPro" id="IPR039730">
    <property type="entry name" value="Jlp2/Ccd25"/>
</dbReference>
<proteinExistence type="inferred from homology"/>
<dbReference type="PANTHER" id="PTHR13049">
    <property type="entry name" value="DUF814-RELATED"/>
    <property type="match status" value="1"/>
</dbReference>
<dbReference type="OrthoDB" id="200398at2759"/>
<comment type="subunit">
    <text evidence="3">Interacts (via cytoplasmic region) with ILK.</text>
</comment>
<evidence type="ECO:0000313" key="6">
    <source>
        <dbReference type="EMBL" id="PFX20391.1"/>
    </source>
</evidence>
<evidence type="ECO:0000256" key="3">
    <source>
        <dbReference type="ARBA" id="ARBA00024214"/>
    </source>
</evidence>
<reference evidence="7" key="1">
    <citation type="journal article" date="2017" name="bioRxiv">
        <title>Comparative analysis of the genomes of Stylophora pistillata and Acropora digitifera provides evidence for extensive differences between species of corals.</title>
        <authorList>
            <person name="Voolstra C.R."/>
            <person name="Li Y."/>
            <person name="Liew Y.J."/>
            <person name="Baumgarten S."/>
            <person name="Zoccola D."/>
            <person name="Flot J.-F."/>
            <person name="Tambutte S."/>
            <person name="Allemand D."/>
            <person name="Aranda M."/>
        </authorList>
    </citation>
    <scope>NUCLEOTIDE SEQUENCE [LARGE SCALE GENOMIC DNA]</scope>
</reference>
<evidence type="ECO:0000256" key="4">
    <source>
        <dbReference type="SAM" id="MobiDB-lite"/>
    </source>
</evidence>
<evidence type="ECO:0000313" key="7">
    <source>
        <dbReference type="Proteomes" id="UP000225706"/>
    </source>
</evidence>
<gene>
    <name evidence="6" type="primary">ccdc25</name>
    <name evidence="6" type="ORF">AWC38_SpisGene15178</name>
</gene>
<comment type="caution">
    <text evidence="6">The sequence shown here is derived from an EMBL/GenBank/DDBJ whole genome shotgun (WGS) entry which is preliminary data.</text>
</comment>
<feature type="domain" description="NFACT RNA-binding" evidence="5">
    <location>
        <begin position="1"/>
        <end position="111"/>
    </location>
</feature>
<sequence>MVLYFQSNVVSPPYTIYMGADKHENEELIKWGFPEDVWFHVDKLSSAHVYLRLRKGETLDDIPMTVLTDCAQLVKANSIQGNKMNNIAVVYTLWDNLKKTADMEVGQVGFHINKEVRIIKVEKRINEIVNRLNKTKEEKFPNLREEREERDRLEREDGKQKLREQRQREKEEEKRRKEEAALRSYDSLMDSGKMKSNKDAESDEDDFM</sequence>
<dbReference type="EMBL" id="LSMT01000319">
    <property type="protein sequence ID" value="PFX20391.1"/>
    <property type="molecule type" value="Genomic_DNA"/>
</dbReference>
<evidence type="ECO:0000259" key="5">
    <source>
        <dbReference type="Pfam" id="PF05670"/>
    </source>
</evidence>
<dbReference type="PANTHER" id="PTHR13049:SF2">
    <property type="entry name" value="COILED-COIL DOMAIN-CONTAINING PROTEIN 25"/>
    <property type="match status" value="1"/>
</dbReference>
<dbReference type="InterPro" id="IPR008532">
    <property type="entry name" value="NFACT_RNA-bd"/>
</dbReference>
<dbReference type="Proteomes" id="UP000225706">
    <property type="component" value="Unassembled WGS sequence"/>
</dbReference>